<dbReference type="CDD" id="cd00739">
    <property type="entry name" value="DHPS"/>
    <property type="match status" value="1"/>
</dbReference>
<dbReference type="Pfam" id="PF00809">
    <property type="entry name" value="Pterin_bind"/>
    <property type="match status" value="1"/>
</dbReference>
<dbReference type="PROSITE" id="PS00793">
    <property type="entry name" value="DHPS_2"/>
    <property type="match status" value="1"/>
</dbReference>
<keyword evidence="8 9" id="KW-0289">Folate biosynthesis</keyword>
<keyword evidence="6 9" id="KW-0479">Metal-binding</keyword>
<accession>A0A5R9JAR1</accession>
<dbReference type="GO" id="GO:0004156">
    <property type="term" value="F:dihydropteroate synthase activity"/>
    <property type="evidence" value="ECO:0007669"/>
    <property type="project" value="UniProtKB-EC"/>
</dbReference>
<dbReference type="NCBIfam" id="TIGR01496">
    <property type="entry name" value="DHPS"/>
    <property type="match status" value="1"/>
</dbReference>
<sequence>MQKLIEPLGLLTGPEATAAIAARLALPLQGGGAAFTLARLIGASEECVVPVHAVPPDWQASLHLVSSPPPPAGLPAGPLVMGILNVTPDSFSDGGRHLASADAIRAGMAMIEAGADLLDIGGESTRPGAGLVAPDVEQERILPVVEALAGHVALSVDTRNAATMQAALAAGATLINDVSALAHDPAAAGTLAGDACAVVLMHMRGTPATMTGLTRYEDVAVDVVRELALRVDAAVAAGIGRERILVDPGIGFAKTDAQNLEVLRRLPLIANLGQRVLLGVSRKRFVGTIGGAAHAASRDPGTIAASLRGLDLSGCILRVHDVAGMVQALRVWQAIRL</sequence>
<dbReference type="InterPro" id="IPR011005">
    <property type="entry name" value="Dihydropteroate_synth-like_sf"/>
</dbReference>
<dbReference type="GO" id="GO:0005829">
    <property type="term" value="C:cytosol"/>
    <property type="evidence" value="ECO:0007669"/>
    <property type="project" value="TreeGrafter"/>
</dbReference>
<evidence type="ECO:0000256" key="8">
    <source>
        <dbReference type="ARBA" id="ARBA00022909"/>
    </source>
</evidence>
<dbReference type="EC" id="2.5.1.15" evidence="4 9"/>
<dbReference type="PROSITE" id="PS50972">
    <property type="entry name" value="PTERIN_BINDING"/>
    <property type="match status" value="1"/>
</dbReference>
<dbReference type="RefSeq" id="WP_138327345.1">
    <property type="nucleotide sequence ID" value="NZ_VCDI01000007.1"/>
</dbReference>
<dbReference type="PROSITE" id="PS00792">
    <property type="entry name" value="DHPS_1"/>
    <property type="match status" value="1"/>
</dbReference>
<evidence type="ECO:0000256" key="1">
    <source>
        <dbReference type="ARBA" id="ARBA00000012"/>
    </source>
</evidence>
<evidence type="ECO:0000313" key="11">
    <source>
        <dbReference type="EMBL" id="TLU71308.1"/>
    </source>
</evidence>
<dbReference type="InterPro" id="IPR045031">
    <property type="entry name" value="DHP_synth-like"/>
</dbReference>
<organism evidence="11 12">
    <name type="scientific">Lichenicoccus roseus</name>
    <dbReference type="NCBI Taxonomy" id="2683649"/>
    <lineage>
        <taxon>Bacteria</taxon>
        <taxon>Pseudomonadati</taxon>
        <taxon>Pseudomonadota</taxon>
        <taxon>Alphaproteobacteria</taxon>
        <taxon>Acetobacterales</taxon>
        <taxon>Acetobacteraceae</taxon>
        <taxon>Lichenicoccus</taxon>
    </lineage>
</organism>
<keyword evidence="7 9" id="KW-0460">Magnesium</keyword>
<dbReference type="OrthoDB" id="9811744at2"/>
<name>A0A5R9JAR1_9PROT</name>
<comment type="cofactor">
    <cofactor evidence="2 9">
        <name>Mg(2+)</name>
        <dbReference type="ChEBI" id="CHEBI:18420"/>
    </cofactor>
</comment>
<dbReference type="Proteomes" id="UP000305654">
    <property type="component" value="Unassembled WGS sequence"/>
</dbReference>
<dbReference type="PANTHER" id="PTHR20941">
    <property type="entry name" value="FOLATE SYNTHESIS PROTEINS"/>
    <property type="match status" value="1"/>
</dbReference>
<dbReference type="InterPro" id="IPR006390">
    <property type="entry name" value="DHP_synth_dom"/>
</dbReference>
<dbReference type="InterPro" id="IPR000489">
    <property type="entry name" value="Pterin-binding_dom"/>
</dbReference>
<feature type="domain" description="Pterin-binding" evidence="10">
    <location>
        <begin position="78"/>
        <end position="330"/>
    </location>
</feature>
<comment type="pathway">
    <text evidence="3 9">Cofactor biosynthesis; tetrahydrofolate biosynthesis; 7,8-dihydrofolate from 2-amino-4-hydroxy-6-hydroxymethyl-7,8-dihydropteridine diphosphate and 4-aminobenzoate: step 1/2.</text>
</comment>
<dbReference type="GO" id="GO:0046654">
    <property type="term" value="P:tetrahydrofolate biosynthetic process"/>
    <property type="evidence" value="ECO:0007669"/>
    <property type="project" value="UniProtKB-UniPathway"/>
</dbReference>
<evidence type="ECO:0000256" key="5">
    <source>
        <dbReference type="ARBA" id="ARBA00022679"/>
    </source>
</evidence>
<dbReference type="GO" id="GO:0046872">
    <property type="term" value="F:metal ion binding"/>
    <property type="evidence" value="ECO:0007669"/>
    <property type="project" value="UniProtKB-KW"/>
</dbReference>
<evidence type="ECO:0000256" key="6">
    <source>
        <dbReference type="ARBA" id="ARBA00022723"/>
    </source>
</evidence>
<proteinExistence type="inferred from homology"/>
<dbReference type="UniPathway" id="UPA00077">
    <property type="reaction ID" value="UER00156"/>
</dbReference>
<dbReference type="AlphaFoldDB" id="A0A5R9JAR1"/>
<evidence type="ECO:0000256" key="7">
    <source>
        <dbReference type="ARBA" id="ARBA00022842"/>
    </source>
</evidence>
<evidence type="ECO:0000259" key="10">
    <source>
        <dbReference type="PROSITE" id="PS50972"/>
    </source>
</evidence>
<evidence type="ECO:0000256" key="9">
    <source>
        <dbReference type="RuleBase" id="RU361205"/>
    </source>
</evidence>
<dbReference type="PANTHER" id="PTHR20941:SF1">
    <property type="entry name" value="FOLIC ACID SYNTHESIS PROTEIN FOL1"/>
    <property type="match status" value="1"/>
</dbReference>
<comment type="similarity">
    <text evidence="9">Belongs to the DHPS family.</text>
</comment>
<dbReference type="Gene3D" id="3.20.20.20">
    <property type="entry name" value="Dihydropteroate synthase-like"/>
    <property type="match status" value="1"/>
</dbReference>
<comment type="function">
    <text evidence="9">Catalyzes the condensation of para-aminobenzoate (pABA) with 6-hydroxymethyl-7,8-dihydropterin diphosphate (DHPt-PP) to form 7,8-dihydropteroate (H2Pte), the immediate precursor of folate derivatives.</text>
</comment>
<dbReference type="EMBL" id="VCDI01000007">
    <property type="protein sequence ID" value="TLU71308.1"/>
    <property type="molecule type" value="Genomic_DNA"/>
</dbReference>
<gene>
    <name evidence="11" type="primary">folP</name>
    <name evidence="11" type="ORF">FE263_17585</name>
</gene>
<keyword evidence="5 9" id="KW-0808">Transferase</keyword>
<evidence type="ECO:0000313" key="12">
    <source>
        <dbReference type="Proteomes" id="UP000305654"/>
    </source>
</evidence>
<dbReference type="GO" id="GO:0046656">
    <property type="term" value="P:folic acid biosynthetic process"/>
    <property type="evidence" value="ECO:0007669"/>
    <property type="project" value="UniProtKB-KW"/>
</dbReference>
<reference evidence="11 12" key="1">
    <citation type="submission" date="2019-05" db="EMBL/GenBank/DDBJ databases">
        <authorList>
            <person name="Pankratov T."/>
            <person name="Grouzdev D."/>
        </authorList>
    </citation>
    <scope>NUCLEOTIDE SEQUENCE [LARGE SCALE GENOMIC DNA]</scope>
    <source>
        <strain evidence="11 12">KEBCLARHB70R</strain>
    </source>
</reference>
<protein>
    <recommendedName>
        <fullName evidence="4 9">Dihydropteroate synthase</fullName>
        <shortName evidence="9">DHPS</shortName>
        <ecNumber evidence="4 9">2.5.1.15</ecNumber>
    </recommendedName>
    <alternativeName>
        <fullName evidence="9">Dihydropteroate pyrophosphorylase</fullName>
    </alternativeName>
</protein>
<comment type="caution">
    <text evidence="11">The sequence shown here is derived from an EMBL/GenBank/DDBJ whole genome shotgun (WGS) entry which is preliminary data.</text>
</comment>
<evidence type="ECO:0000256" key="2">
    <source>
        <dbReference type="ARBA" id="ARBA00001946"/>
    </source>
</evidence>
<dbReference type="SUPFAM" id="SSF51717">
    <property type="entry name" value="Dihydropteroate synthetase-like"/>
    <property type="match status" value="1"/>
</dbReference>
<comment type="catalytic activity">
    <reaction evidence="1">
        <text>(7,8-dihydropterin-6-yl)methyl diphosphate + 4-aminobenzoate = 7,8-dihydropteroate + diphosphate</text>
        <dbReference type="Rhea" id="RHEA:19949"/>
        <dbReference type="ChEBI" id="CHEBI:17836"/>
        <dbReference type="ChEBI" id="CHEBI:17839"/>
        <dbReference type="ChEBI" id="CHEBI:33019"/>
        <dbReference type="ChEBI" id="CHEBI:72950"/>
        <dbReference type="EC" id="2.5.1.15"/>
    </reaction>
</comment>
<evidence type="ECO:0000256" key="3">
    <source>
        <dbReference type="ARBA" id="ARBA00004763"/>
    </source>
</evidence>
<keyword evidence="12" id="KW-1185">Reference proteome</keyword>
<evidence type="ECO:0000256" key="4">
    <source>
        <dbReference type="ARBA" id="ARBA00012458"/>
    </source>
</evidence>